<protein>
    <submittedName>
        <fullName evidence="1">Uncharacterized protein</fullName>
    </submittedName>
</protein>
<dbReference type="RefSeq" id="WP_112258779.1">
    <property type="nucleotide sequence ID" value="NZ_QMIG01000013.1"/>
</dbReference>
<dbReference type="AlphaFoldDB" id="A0A329QRD0"/>
<dbReference type="Proteomes" id="UP000250462">
    <property type="component" value="Unassembled WGS sequence"/>
</dbReference>
<accession>A0A329QRD0</accession>
<name>A0A329QRD0_9ACTN</name>
<keyword evidence="2" id="KW-1185">Reference proteome</keyword>
<evidence type="ECO:0000313" key="1">
    <source>
        <dbReference type="EMBL" id="RAW13268.1"/>
    </source>
</evidence>
<proteinExistence type="predicted"/>
<evidence type="ECO:0000313" key="2">
    <source>
        <dbReference type="Proteomes" id="UP000250462"/>
    </source>
</evidence>
<comment type="caution">
    <text evidence="1">The sequence shown here is derived from an EMBL/GenBank/DDBJ whole genome shotgun (WGS) entry which is preliminary data.</text>
</comment>
<organism evidence="1 2">
    <name type="scientific">Phytoactinopolyspora halophila</name>
    <dbReference type="NCBI Taxonomy" id="1981511"/>
    <lineage>
        <taxon>Bacteria</taxon>
        <taxon>Bacillati</taxon>
        <taxon>Actinomycetota</taxon>
        <taxon>Actinomycetes</taxon>
        <taxon>Jiangellales</taxon>
        <taxon>Jiangellaceae</taxon>
        <taxon>Phytoactinopolyspora</taxon>
    </lineage>
</organism>
<dbReference type="OrthoDB" id="3240543at2"/>
<gene>
    <name evidence="1" type="ORF">DPM12_13140</name>
</gene>
<dbReference type="Gene3D" id="1.10.10.2910">
    <property type="match status" value="1"/>
</dbReference>
<dbReference type="EMBL" id="QMIG01000013">
    <property type="protein sequence ID" value="RAW13268.1"/>
    <property type="molecule type" value="Genomic_DNA"/>
</dbReference>
<reference evidence="1 2" key="1">
    <citation type="submission" date="2018-06" db="EMBL/GenBank/DDBJ databases">
        <title>Phytoactinopolyspora halophila sp. nov., a novel halophilic actinomycete isolated from a saline soil in China.</title>
        <authorList>
            <person name="Tang S.-K."/>
        </authorList>
    </citation>
    <scope>NUCLEOTIDE SEQUENCE [LARGE SCALE GENOMIC DNA]</scope>
    <source>
        <strain evidence="1 2">YIM 96934</strain>
    </source>
</reference>
<sequence>MLPDLTAEAWFGPEPIAAATDHLLEAAEALRPGVLDQCRWDPRGALEAVPGLSIYEDLSLRPSVCPIDGTYDPAIRSIRYRPVSARRDRFTLLHEFGHDLLAVDTDWSLRVAPALDKLQYGRQVEEKIVNRFASRVLITDQEAAKAFAHGVTAEAAASLYDIGTASATACLVRSLGEPGQRMVILADSAGRSWFTESNGDPYAPSRNVRQPVIEKAAQRAIETGSGTFSGAGLGEIKYKSGKTFSDLRIDVAIRGGMVFAVVTALPRDLRVSAGFSEWHVECLAGCGHSFTQEESPRVCEECGEPKCPRCRECECDVNKQEFCSNCFMLLPKARKGHELCENCE</sequence>